<dbReference type="GO" id="GO:0006865">
    <property type="term" value="P:amino acid transport"/>
    <property type="evidence" value="ECO:0007669"/>
    <property type="project" value="UniProtKB-KW"/>
</dbReference>
<dbReference type="InterPro" id="IPR052157">
    <property type="entry name" value="BCAA_transport_permease"/>
</dbReference>
<evidence type="ECO:0000256" key="7">
    <source>
        <dbReference type="ARBA" id="ARBA00023136"/>
    </source>
</evidence>
<dbReference type="AlphaFoldDB" id="A0A3A1Z0S1"/>
<evidence type="ECO:0000256" key="8">
    <source>
        <dbReference type="ARBA" id="ARBA00037998"/>
    </source>
</evidence>
<dbReference type="PANTHER" id="PTHR11795">
    <property type="entry name" value="BRANCHED-CHAIN AMINO ACID TRANSPORT SYSTEM PERMEASE PROTEIN LIVH"/>
    <property type="match status" value="1"/>
</dbReference>
<dbReference type="OrthoDB" id="9807115at2"/>
<comment type="caution">
    <text evidence="10">The sequence shown here is derived from an EMBL/GenBank/DDBJ whole genome shotgun (WGS) entry which is preliminary data.</text>
</comment>
<organism evidence="10 11">
    <name type="scientific">Neopusillimonas maritima</name>
    <dbReference type="NCBI Taxonomy" id="2026239"/>
    <lineage>
        <taxon>Bacteria</taxon>
        <taxon>Pseudomonadati</taxon>
        <taxon>Pseudomonadota</taxon>
        <taxon>Betaproteobacteria</taxon>
        <taxon>Burkholderiales</taxon>
        <taxon>Alcaligenaceae</taxon>
        <taxon>Neopusillimonas</taxon>
    </lineage>
</organism>
<evidence type="ECO:0000256" key="5">
    <source>
        <dbReference type="ARBA" id="ARBA00022970"/>
    </source>
</evidence>
<dbReference type="GO" id="GO:0022857">
    <property type="term" value="F:transmembrane transporter activity"/>
    <property type="evidence" value="ECO:0007669"/>
    <property type="project" value="InterPro"/>
</dbReference>
<feature type="transmembrane region" description="Helical" evidence="9">
    <location>
        <begin position="228"/>
        <end position="253"/>
    </location>
</feature>
<evidence type="ECO:0000313" key="11">
    <source>
        <dbReference type="Proteomes" id="UP000266206"/>
    </source>
</evidence>
<dbReference type="PANTHER" id="PTHR11795:SF445">
    <property type="entry name" value="AMINO ACID ABC TRANSPORTER PERMEASE PROTEIN"/>
    <property type="match status" value="1"/>
</dbReference>
<feature type="transmembrane region" description="Helical" evidence="9">
    <location>
        <begin position="145"/>
        <end position="163"/>
    </location>
</feature>
<accession>A0A3A1Z0S1</accession>
<keyword evidence="5" id="KW-0029">Amino-acid transport</keyword>
<evidence type="ECO:0000256" key="2">
    <source>
        <dbReference type="ARBA" id="ARBA00022448"/>
    </source>
</evidence>
<comment type="similarity">
    <text evidence="8">Belongs to the binding-protein-dependent transport system permease family. LivHM subfamily.</text>
</comment>
<evidence type="ECO:0000256" key="6">
    <source>
        <dbReference type="ARBA" id="ARBA00022989"/>
    </source>
</evidence>
<feature type="transmembrane region" description="Helical" evidence="9">
    <location>
        <begin position="33"/>
        <end position="52"/>
    </location>
</feature>
<dbReference type="EMBL" id="NQYH01000001">
    <property type="protein sequence ID" value="RIY42334.1"/>
    <property type="molecule type" value="Genomic_DNA"/>
</dbReference>
<keyword evidence="7 9" id="KW-0472">Membrane</keyword>
<feature type="transmembrane region" description="Helical" evidence="9">
    <location>
        <begin position="6"/>
        <end position="26"/>
    </location>
</feature>
<name>A0A3A1Z0S1_9BURK</name>
<dbReference type="Pfam" id="PF02653">
    <property type="entry name" value="BPD_transp_2"/>
    <property type="match status" value="1"/>
</dbReference>
<reference evidence="10 11" key="1">
    <citation type="submission" date="2017-08" db="EMBL/GenBank/DDBJ databases">
        <title>Pusillimonas indicus sp. nov., a member of the family Alcaligenaceae isolated from surface seawater.</title>
        <authorList>
            <person name="Li J."/>
        </authorList>
    </citation>
    <scope>NUCLEOTIDE SEQUENCE [LARGE SCALE GENOMIC DNA]</scope>
    <source>
        <strain evidence="10 11">L52-1-41</strain>
    </source>
</reference>
<feature type="transmembrane region" description="Helical" evidence="9">
    <location>
        <begin position="170"/>
        <end position="189"/>
    </location>
</feature>
<evidence type="ECO:0000313" key="10">
    <source>
        <dbReference type="EMBL" id="RIY42334.1"/>
    </source>
</evidence>
<dbReference type="GO" id="GO:0005886">
    <property type="term" value="C:plasma membrane"/>
    <property type="evidence" value="ECO:0007669"/>
    <property type="project" value="UniProtKB-SubCell"/>
</dbReference>
<evidence type="ECO:0000256" key="3">
    <source>
        <dbReference type="ARBA" id="ARBA00022475"/>
    </source>
</evidence>
<feature type="transmembrane region" description="Helical" evidence="9">
    <location>
        <begin position="100"/>
        <end position="125"/>
    </location>
</feature>
<protein>
    <submittedName>
        <fullName evidence="10">Branched-chain amino acid ABC transporter permease</fullName>
    </submittedName>
</protein>
<comment type="subcellular location">
    <subcellularLocation>
        <location evidence="1">Cell membrane</location>
        <topology evidence="1">Multi-pass membrane protein</topology>
    </subcellularLocation>
</comment>
<keyword evidence="4 9" id="KW-0812">Transmembrane</keyword>
<sequence length="291" mass="30438">MPLIDALLFGLTLGGAYALLALGFNLQYGVARILNLAYGEMLILAALVAMVMFTQLGISPLISTILLGTLAAILGAFLYRYALVPLVKRSRSQEELEGDSILATFGLLFFLQGVMLALFGGNYLSYSFLSVAVDVLGTTVSANRLIALLAAILFALGLYWILLRTRVGTALRAVAVNPGAAPLVGVNVIRIAMLGFALGTGMVAAAGVLLSMFSTFSATMGVVYTMKALIVVIMGGVGNFVGCVIAALMLGLIESFVSAYVDSGLTLAANYAIFLLVLIFRPAGLFGRAVS</sequence>
<gene>
    <name evidence="10" type="ORF">CJP73_02585</name>
</gene>
<feature type="transmembrane region" description="Helical" evidence="9">
    <location>
        <begin position="195"/>
        <end position="216"/>
    </location>
</feature>
<feature type="transmembrane region" description="Helical" evidence="9">
    <location>
        <begin position="259"/>
        <end position="280"/>
    </location>
</feature>
<evidence type="ECO:0000256" key="9">
    <source>
        <dbReference type="SAM" id="Phobius"/>
    </source>
</evidence>
<dbReference type="InterPro" id="IPR001851">
    <property type="entry name" value="ABC_transp_permease"/>
</dbReference>
<dbReference type="RefSeq" id="WP_114420440.1">
    <property type="nucleotide sequence ID" value="NZ_NQYH01000001.1"/>
</dbReference>
<dbReference type="Proteomes" id="UP000266206">
    <property type="component" value="Unassembled WGS sequence"/>
</dbReference>
<evidence type="ECO:0000256" key="4">
    <source>
        <dbReference type="ARBA" id="ARBA00022692"/>
    </source>
</evidence>
<evidence type="ECO:0000256" key="1">
    <source>
        <dbReference type="ARBA" id="ARBA00004651"/>
    </source>
</evidence>
<keyword evidence="3" id="KW-1003">Cell membrane</keyword>
<dbReference type="CDD" id="cd06582">
    <property type="entry name" value="TM_PBP1_LivH_like"/>
    <property type="match status" value="1"/>
</dbReference>
<proteinExistence type="inferred from homology"/>
<keyword evidence="2" id="KW-0813">Transport</keyword>
<feature type="transmembrane region" description="Helical" evidence="9">
    <location>
        <begin position="58"/>
        <end position="79"/>
    </location>
</feature>
<keyword evidence="6 9" id="KW-1133">Transmembrane helix</keyword>